<dbReference type="RefSeq" id="WP_063219388.1">
    <property type="nucleotide sequence ID" value="NZ_MUAJ01000017.1"/>
</dbReference>
<sequence length="129" mass="14554">MNDTKKLFIVATFGLFLGDIVVRIMNPAIPILPLVVSNVLAIVFLILYTNYKKRKYKKEELPDIDERVNENIKKYVNVSFIFAFLLLIVYIVASKAIGRITILIPEIFIVCSFLFAGSLIIGVMAGKRA</sequence>
<feature type="transmembrane region" description="Helical" evidence="1">
    <location>
        <begin position="31"/>
        <end position="51"/>
    </location>
</feature>
<evidence type="ECO:0000313" key="3">
    <source>
        <dbReference type="Proteomes" id="UP000190906"/>
    </source>
</evidence>
<name>A0A1S9TND0_BACCE</name>
<keyword evidence="1" id="KW-0812">Transmembrane</keyword>
<reference evidence="2 3" key="1">
    <citation type="submission" date="2017-01" db="EMBL/GenBank/DDBJ databases">
        <title>Bacillus cereus isolates.</title>
        <authorList>
            <person name="Beno S.M."/>
        </authorList>
    </citation>
    <scope>NUCLEOTIDE SEQUENCE [LARGE SCALE GENOMIC DNA]</scope>
    <source>
        <strain evidence="2 3">FSL H8-0485</strain>
    </source>
</reference>
<dbReference type="Proteomes" id="UP000190906">
    <property type="component" value="Unassembled WGS sequence"/>
</dbReference>
<protein>
    <submittedName>
        <fullName evidence="2">Uncharacterized protein</fullName>
    </submittedName>
</protein>
<feature type="transmembrane region" description="Helical" evidence="1">
    <location>
        <begin position="75"/>
        <end position="93"/>
    </location>
</feature>
<feature type="transmembrane region" description="Helical" evidence="1">
    <location>
        <begin position="7"/>
        <end position="25"/>
    </location>
</feature>
<comment type="caution">
    <text evidence="2">The sequence shown here is derived from an EMBL/GenBank/DDBJ whole genome shotgun (WGS) entry which is preliminary data.</text>
</comment>
<evidence type="ECO:0000313" key="2">
    <source>
        <dbReference type="EMBL" id="OOR11259.1"/>
    </source>
</evidence>
<evidence type="ECO:0000256" key="1">
    <source>
        <dbReference type="SAM" id="Phobius"/>
    </source>
</evidence>
<feature type="transmembrane region" description="Helical" evidence="1">
    <location>
        <begin position="99"/>
        <end position="125"/>
    </location>
</feature>
<proteinExistence type="predicted"/>
<dbReference type="AlphaFoldDB" id="A0A1S9TND0"/>
<keyword evidence="1" id="KW-1133">Transmembrane helix</keyword>
<organism evidence="2 3">
    <name type="scientific">Bacillus cereus</name>
    <dbReference type="NCBI Taxonomy" id="1396"/>
    <lineage>
        <taxon>Bacteria</taxon>
        <taxon>Bacillati</taxon>
        <taxon>Bacillota</taxon>
        <taxon>Bacilli</taxon>
        <taxon>Bacillales</taxon>
        <taxon>Bacillaceae</taxon>
        <taxon>Bacillus</taxon>
        <taxon>Bacillus cereus group</taxon>
    </lineage>
</organism>
<keyword evidence="1" id="KW-0472">Membrane</keyword>
<dbReference type="EMBL" id="MUAJ01000017">
    <property type="protein sequence ID" value="OOR11259.1"/>
    <property type="molecule type" value="Genomic_DNA"/>
</dbReference>
<accession>A0A1S9TND0</accession>
<gene>
    <name evidence="2" type="ORF">BW897_18625</name>
</gene>